<name>A0A1V9FI99_9BACT</name>
<evidence type="ECO:0008006" key="3">
    <source>
        <dbReference type="Google" id="ProtNLM"/>
    </source>
</evidence>
<gene>
    <name evidence="1" type="ORF">A4R26_23180</name>
</gene>
<evidence type="ECO:0000313" key="1">
    <source>
        <dbReference type="EMBL" id="OQP58007.1"/>
    </source>
</evidence>
<dbReference type="Proteomes" id="UP000192276">
    <property type="component" value="Unassembled WGS sequence"/>
</dbReference>
<reference evidence="2" key="1">
    <citation type="submission" date="2016-04" db="EMBL/GenBank/DDBJ databases">
        <authorList>
            <person name="Chen L."/>
            <person name="Zhuang W."/>
            <person name="Wang G."/>
        </authorList>
    </citation>
    <scope>NUCLEOTIDE SEQUENCE [LARGE SCALE GENOMIC DNA]</scope>
    <source>
        <strain evidence="2">208</strain>
    </source>
</reference>
<keyword evidence="2" id="KW-1185">Reference proteome</keyword>
<protein>
    <recommendedName>
        <fullName evidence="3">Secretion system C-terminal sorting domain-containing protein</fullName>
    </recommendedName>
</protein>
<dbReference type="OrthoDB" id="1490051at2"/>
<evidence type="ECO:0000313" key="2">
    <source>
        <dbReference type="Proteomes" id="UP000192276"/>
    </source>
</evidence>
<dbReference type="InterPro" id="IPR013783">
    <property type="entry name" value="Ig-like_fold"/>
</dbReference>
<dbReference type="PROSITE" id="PS51257">
    <property type="entry name" value="PROKAR_LIPOPROTEIN"/>
    <property type="match status" value="1"/>
</dbReference>
<dbReference type="EMBL" id="LWBP01000189">
    <property type="protein sequence ID" value="OQP58007.1"/>
    <property type="molecule type" value="Genomic_DNA"/>
</dbReference>
<organism evidence="1 2">
    <name type="scientific">Niastella populi</name>
    <dbReference type="NCBI Taxonomy" id="550983"/>
    <lineage>
        <taxon>Bacteria</taxon>
        <taxon>Pseudomonadati</taxon>
        <taxon>Bacteroidota</taxon>
        <taxon>Chitinophagia</taxon>
        <taxon>Chitinophagales</taxon>
        <taxon>Chitinophagaceae</taxon>
        <taxon>Niastella</taxon>
    </lineage>
</organism>
<sequence length="449" mass="47659">MIKKLHNVYIVCTCLLLLGCWPGLKAQTILTPGDIVVLGWNSDESYPNQKWAFLAMTDILAGTSIIFTDNGYDASTGNFRAPSSSDGFLTYIVQSLISRGTVVYGTNTTINGSTAGVSGQLGNPSTPFGFSNFGDQLIVYQGTSGTATGATFIYALNTGQNTAYGANGAWYTGGAAISVDVLSYLPPGLTNGVTAVALTANTLNLSVGTGLLGSANYGFDNMAYGGTTTGTKSTLLTAIANPANWLGSDATAFNLAAGSGVFPGNVFSVLPVTLLQFKAEEATAGIVKLSWSTAMEVNNDHFTLERSSDGLHYTVIGTVAGRGDNNQPVDYSFTDKAAEQGSNYYRLTQFDRDGQSKILGTRKVEVREIALRVGPNPAVHFVDVAFASGAWREVKLYNSADQLLQTISPAPNTSRVRISLQNYRAGTYYLAFVANIGQGNTVRRFVKRE</sequence>
<comment type="caution">
    <text evidence="1">The sequence shown here is derived from an EMBL/GenBank/DDBJ whole genome shotgun (WGS) entry which is preliminary data.</text>
</comment>
<accession>A0A1V9FI99</accession>
<proteinExistence type="predicted"/>
<dbReference type="AlphaFoldDB" id="A0A1V9FI99"/>
<dbReference type="STRING" id="550983.A4R26_23180"/>
<dbReference type="Gene3D" id="2.60.40.10">
    <property type="entry name" value="Immunoglobulins"/>
    <property type="match status" value="1"/>
</dbReference>
<dbReference type="RefSeq" id="WP_081166551.1">
    <property type="nucleotide sequence ID" value="NZ_LWBP01000189.1"/>
</dbReference>